<dbReference type="Proteomes" id="UP000007564">
    <property type="component" value="Chromosome"/>
</dbReference>
<name>A0A0C6P8A9_BORBO</name>
<dbReference type="NCBIfam" id="TIGR02823">
    <property type="entry name" value="oxido_YhdH"/>
    <property type="match status" value="1"/>
</dbReference>
<dbReference type="KEGG" id="bbh:BN112_2952"/>
<dbReference type="SUPFAM" id="SSF50129">
    <property type="entry name" value="GroES-like"/>
    <property type="match status" value="1"/>
</dbReference>
<protein>
    <submittedName>
        <fullName evidence="2">Zinc-binding dehydrogenase</fullName>
    </submittedName>
</protein>
<dbReference type="Pfam" id="PF08240">
    <property type="entry name" value="ADH_N"/>
    <property type="match status" value="1"/>
</dbReference>
<dbReference type="PANTHER" id="PTHR43677">
    <property type="entry name" value="SHORT-CHAIN DEHYDROGENASE/REDUCTASE"/>
    <property type="match status" value="1"/>
</dbReference>
<dbReference type="Gene3D" id="3.90.180.10">
    <property type="entry name" value="Medium-chain alcohol dehydrogenases, catalytic domain"/>
    <property type="match status" value="1"/>
</dbReference>
<dbReference type="OrthoDB" id="9782155at2"/>
<dbReference type="GO" id="GO:0043957">
    <property type="term" value="F:acryloyl-CoA reductase (NADPH) activity"/>
    <property type="evidence" value="ECO:0007669"/>
    <property type="project" value="TreeGrafter"/>
</dbReference>
<reference evidence="2 3" key="1">
    <citation type="journal article" date="2012" name="BMC Genomics">
        <title>Comparative genomics of the classical Bordetella subspecies: the evolution and exchange of virulence-associated diversity amongst closely related pathogens.</title>
        <authorList>
            <person name="Park J."/>
            <person name="Zhang Y."/>
            <person name="Buboltz A.M."/>
            <person name="Zhang X."/>
            <person name="Schuster S.C."/>
            <person name="Ahuja U."/>
            <person name="Liu M."/>
            <person name="Miller J.F."/>
            <person name="Sebaihia M."/>
            <person name="Bentley S.D."/>
            <person name="Parkhill J."/>
            <person name="Harvill E.T."/>
        </authorList>
    </citation>
    <scope>NUCLEOTIDE SEQUENCE [LARGE SCALE GENOMIC DNA]</scope>
    <source>
        <strain evidence="2 3">253</strain>
    </source>
</reference>
<evidence type="ECO:0000313" key="2">
    <source>
        <dbReference type="EMBL" id="CCJ54869.1"/>
    </source>
</evidence>
<dbReference type="InterPro" id="IPR014188">
    <property type="entry name" value="Acrylyl-CoA_reductase_AcuI"/>
</dbReference>
<dbReference type="CDD" id="cd08288">
    <property type="entry name" value="MDR_yhdh"/>
    <property type="match status" value="1"/>
</dbReference>
<dbReference type="GeneID" id="56480852"/>
<organism evidence="2 3">
    <name type="scientific">Bordetella bronchiseptica 253</name>
    <dbReference type="NCBI Taxonomy" id="568707"/>
    <lineage>
        <taxon>Bacteria</taxon>
        <taxon>Pseudomonadati</taxon>
        <taxon>Pseudomonadota</taxon>
        <taxon>Betaproteobacteria</taxon>
        <taxon>Burkholderiales</taxon>
        <taxon>Alcaligenaceae</taxon>
        <taxon>Bordetella</taxon>
    </lineage>
</organism>
<feature type="domain" description="Enoyl reductase (ER)" evidence="1">
    <location>
        <begin position="21"/>
        <end position="335"/>
    </location>
</feature>
<dbReference type="HOGENOM" id="CLU_026673_26_3_4"/>
<dbReference type="Gene3D" id="3.40.50.720">
    <property type="entry name" value="NAD(P)-binding Rossmann-like Domain"/>
    <property type="match status" value="1"/>
</dbReference>
<accession>A0A0C6P8A9</accession>
<dbReference type="PANTHER" id="PTHR43677:SF1">
    <property type="entry name" value="ACRYLYL-COA REDUCTASE ACUI-RELATED"/>
    <property type="match status" value="1"/>
</dbReference>
<dbReference type="InterPro" id="IPR013149">
    <property type="entry name" value="ADH-like_C"/>
</dbReference>
<dbReference type="InterPro" id="IPR011032">
    <property type="entry name" value="GroES-like_sf"/>
</dbReference>
<dbReference type="SMART" id="SM00829">
    <property type="entry name" value="PKS_ER"/>
    <property type="match status" value="1"/>
</dbReference>
<dbReference type="Pfam" id="PF00107">
    <property type="entry name" value="ADH_zinc_N"/>
    <property type="match status" value="1"/>
</dbReference>
<dbReference type="EMBL" id="HE965806">
    <property type="protein sequence ID" value="CCJ54869.1"/>
    <property type="molecule type" value="Genomic_DNA"/>
</dbReference>
<dbReference type="SUPFAM" id="SSF51735">
    <property type="entry name" value="NAD(P)-binding Rossmann-fold domains"/>
    <property type="match status" value="1"/>
</dbReference>
<evidence type="ECO:0000313" key="3">
    <source>
        <dbReference type="Proteomes" id="UP000007564"/>
    </source>
</evidence>
<gene>
    <name evidence="2" type="ORF">BN112_2952</name>
</gene>
<dbReference type="InterPro" id="IPR051397">
    <property type="entry name" value="Zn-ADH-like_protein"/>
</dbReference>
<evidence type="ECO:0000259" key="1">
    <source>
        <dbReference type="SMART" id="SM00829"/>
    </source>
</evidence>
<dbReference type="RefSeq" id="WP_003807763.1">
    <property type="nucleotide sequence ID" value="NC_019382.1"/>
</dbReference>
<dbReference type="AlphaFoldDB" id="A0A0C6P8A9"/>
<sequence>MPCLARFEEASMFDALLLTQNDDRAIVAQRARLDEAQLPDGDVLVDIAWSTVNYKDALAITGRIPIVRQFPMVPGIDFAGTVLESHDSRYRAGDAVLLNGWGLGEAHWGGLARKARVKADWLVPMPGGMDARRAMAIGTAGYTAMLCVMALQRAGVSPEAGPVLVTGANGGVGTIAISLLARLGFEVHASTGRLNEADYLKQLGATELIDRATLNQPGKPLQKERWAAAVDSVGSHTLANVCASIRYGGTVAACGLAQGMDFPATVAPFILRGVTLAGIDSVYAPFARRAEAWGRLASELPAEITDANTRAITLDEVVDLAPRLLAGQVRGRVVVDVGAG</sequence>
<dbReference type="InterPro" id="IPR036291">
    <property type="entry name" value="NAD(P)-bd_dom_sf"/>
</dbReference>
<dbReference type="InterPro" id="IPR013154">
    <property type="entry name" value="ADH-like_N"/>
</dbReference>
<dbReference type="InterPro" id="IPR020843">
    <property type="entry name" value="ER"/>
</dbReference>
<proteinExistence type="predicted"/>